<accession>A0ACB7SV03</accession>
<protein>
    <submittedName>
        <fullName evidence="1">Uncharacterized protein</fullName>
    </submittedName>
</protein>
<sequence>MDAKSAACGIEKVFKTGIVASSTQSNVRCSTSFSSAQLLPAHRTPTKITSTAETVLKAAVYMLKEQCLSKTPCASNPDVASVAMVAGFRVRAASENIPCAECIALLQGTKANIPLLGLSAHQDRGGLMYPSQELIKLLTCLRKFVDSVLPHRKCLSKPLKICVDKSVELLMGLPLLQCSNTGVEHRRRLL</sequence>
<dbReference type="Proteomes" id="UP000821845">
    <property type="component" value="Chromosome 2"/>
</dbReference>
<organism evidence="1 2">
    <name type="scientific">Hyalomma asiaticum</name>
    <name type="common">Tick</name>
    <dbReference type="NCBI Taxonomy" id="266040"/>
    <lineage>
        <taxon>Eukaryota</taxon>
        <taxon>Metazoa</taxon>
        <taxon>Ecdysozoa</taxon>
        <taxon>Arthropoda</taxon>
        <taxon>Chelicerata</taxon>
        <taxon>Arachnida</taxon>
        <taxon>Acari</taxon>
        <taxon>Parasitiformes</taxon>
        <taxon>Ixodida</taxon>
        <taxon>Ixodoidea</taxon>
        <taxon>Ixodidae</taxon>
        <taxon>Hyalomminae</taxon>
        <taxon>Hyalomma</taxon>
    </lineage>
</organism>
<comment type="caution">
    <text evidence="1">The sequence shown here is derived from an EMBL/GenBank/DDBJ whole genome shotgun (WGS) entry which is preliminary data.</text>
</comment>
<proteinExistence type="predicted"/>
<gene>
    <name evidence="1" type="ORF">HPB50_009177</name>
</gene>
<name>A0ACB7SV03_HYAAI</name>
<evidence type="ECO:0000313" key="2">
    <source>
        <dbReference type="Proteomes" id="UP000821845"/>
    </source>
</evidence>
<evidence type="ECO:0000313" key="1">
    <source>
        <dbReference type="EMBL" id="KAH6938435.1"/>
    </source>
</evidence>
<reference evidence="1" key="1">
    <citation type="submission" date="2020-05" db="EMBL/GenBank/DDBJ databases">
        <title>Large-scale comparative analyses of tick genomes elucidate their genetic diversity and vector capacities.</title>
        <authorList>
            <person name="Jia N."/>
            <person name="Wang J."/>
            <person name="Shi W."/>
            <person name="Du L."/>
            <person name="Sun Y."/>
            <person name="Zhan W."/>
            <person name="Jiang J."/>
            <person name="Wang Q."/>
            <person name="Zhang B."/>
            <person name="Ji P."/>
            <person name="Sakyi L.B."/>
            <person name="Cui X."/>
            <person name="Yuan T."/>
            <person name="Jiang B."/>
            <person name="Yang W."/>
            <person name="Lam T.T.-Y."/>
            <person name="Chang Q."/>
            <person name="Ding S."/>
            <person name="Wang X."/>
            <person name="Zhu J."/>
            <person name="Ruan X."/>
            <person name="Zhao L."/>
            <person name="Wei J."/>
            <person name="Que T."/>
            <person name="Du C."/>
            <person name="Cheng J."/>
            <person name="Dai P."/>
            <person name="Han X."/>
            <person name="Huang E."/>
            <person name="Gao Y."/>
            <person name="Liu J."/>
            <person name="Shao H."/>
            <person name="Ye R."/>
            <person name="Li L."/>
            <person name="Wei W."/>
            <person name="Wang X."/>
            <person name="Wang C."/>
            <person name="Yang T."/>
            <person name="Huo Q."/>
            <person name="Li W."/>
            <person name="Guo W."/>
            <person name="Chen H."/>
            <person name="Zhou L."/>
            <person name="Ni X."/>
            <person name="Tian J."/>
            <person name="Zhou Y."/>
            <person name="Sheng Y."/>
            <person name="Liu T."/>
            <person name="Pan Y."/>
            <person name="Xia L."/>
            <person name="Li J."/>
            <person name="Zhao F."/>
            <person name="Cao W."/>
        </authorList>
    </citation>
    <scope>NUCLEOTIDE SEQUENCE</scope>
    <source>
        <strain evidence="1">Hyas-2018</strain>
    </source>
</reference>
<keyword evidence="2" id="KW-1185">Reference proteome</keyword>
<dbReference type="EMBL" id="CM023482">
    <property type="protein sequence ID" value="KAH6938435.1"/>
    <property type="molecule type" value="Genomic_DNA"/>
</dbReference>